<keyword evidence="3" id="KW-1185">Reference proteome</keyword>
<evidence type="ECO:0000259" key="1">
    <source>
        <dbReference type="Pfam" id="PF13577"/>
    </source>
</evidence>
<evidence type="ECO:0000313" key="3">
    <source>
        <dbReference type="Proteomes" id="UP000316624"/>
    </source>
</evidence>
<organism evidence="2 3">
    <name type="scientific">Sphingobium wenxiniae (strain DSM 21828 / CGMCC 1.7748 / JZ-1)</name>
    <dbReference type="NCBI Taxonomy" id="595605"/>
    <lineage>
        <taxon>Bacteria</taxon>
        <taxon>Pseudomonadati</taxon>
        <taxon>Pseudomonadota</taxon>
        <taxon>Alphaproteobacteria</taxon>
        <taxon>Sphingomonadales</taxon>
        <taxon>Sphingomonadaceae</taxon>
        <taxon>Sphingobium</taxon>
    </lineage>
</organism>
<dbReference type="InterPro" id="IPR037401">
    <property type="entry name" value="SnoaL-like"/>
</dbReference>
<dbReference type="AlphaFoldDB" id="A0A562KEM4"/>
<dbReference type="Gene3D" id="3.10.450.50">
    <property type="match status" value="1"/>
</dbReference>
<accession>A0A562KEM4</accession>
<dbReference type="Proteomes" id="UP000316624">
    <property type="component" value="Unassembled WGS sequence"/>
</dbReference>
<dbReference type="SUPFAM" id="SSF54427">
    <property type="entry name" value="NTF2-like"/>
    <property type="match status" value="1"/>
</dbReference>
<reference evidence="2 3" key="1">
    <citation type="journal article" date="2015" name="Stand. Genomic Sci.">
        <title>Genomic Encyclopedia of Bacterial and Archaeal Type Strains, Phase III: the genomes of soil and plant-associated and newly described type strains.</title>
        <authorList>
            <person name="Whitman W.B."/>
            <person name="Woyke T."/>
            <person name="Klenk H.P."/>
            <person name="Zhou Y."/>
            <person name="Lilburn T.G."/>
            <person name="Beck B.J."/>
            <person name="De Vos P."/>
            <person name="Vandamme P."/>
            <person name="Eisen J.A."/>
            <person name="Garrity G."/>
            <person name="Hugenholtz P."/>
            <person name="Kyrpides N.C."/>
        </authorList>
    </citation>
    <scope>NUCLEOTIDE SEQUENCE [LARGE SCALE GENOMIC DNA]</scope>
    <source>
        <strain evidence="2 3">CGMCC 1.7748</strain>
    </source>
</reference>
<dbReference type="EMBL" id="VLKK01000006">
    <property type="protein sequence ID" value="TWH93812.1"/>
    <property type="molecule type" value="Genomic_DNA"/>
</dbReference>
<proteinExistence type="predicted"/>
<evidence type="ECO:0000313" key="2">
    <source>
        <dbReference type="EMBL" id="TWH93812.1"/>
    </source>
</evidence>
<dbReference type="Pfam" id="PF13577">
    <property type="entry name" value="SnoaL_4"/>
    <property type="match status" value="1"/>
</dbReference>
<name>A0A562KEM4_SPHWJ</name>
<protein>
    <submittedName>
        <fullName evidence="2">SnoaL-like protein</fullName>
    </submittedName>
</protein>
<sequence>MMERTMATRAAIADIRALKARYFRCVDEKDWTTLATLFTSDATMFFPEHQTAPVSAREAIAFIATALTGGVSIHHGHMPEIALTSSTTATGIWGMEDRIHWTSSLSGGLGLEWLHGYGHYHEQYRLVAGAWRISTLKLTRLWSRTMKPARQT</sequence>
<gene>
    <name evidence="2" type="ORF">IQ35_02022</name>
</gene>
<feature type="domain" description="SnoaL-like" evidence="1">
    <location>
        <begin position="10"/>
        <end position="136"/>
    </location>
</feature>
<dbReference type="InterPro" id="IPR032710">
    <property type="entry name" value="NTF2-like_dom_sf"/>
</dbReference>
<comment type="caution">
    <text evidence="2">The sequence shown here is derived from an EMBL/GenBank/DDBJ whole genome shotgun (WGS) entry which is preliminary data.</text>
</comment>